<dbReference type="RefSeq" id="WP_011111664.1">
    <property type="nucleotide sequence ID" value="NC_004757.1"/>
</dbReference>
<dbReference type="PIRSF" id="PIRSF016502">
    <property type="entry name" value="Urea_transporter"/>
    <property type="match status" value="1"/>
</dbReference>
<keyword evidence="6 8" id="KW-0472">Membrane</keyword>
<feature type="transmembrane region" description="Helical" evidence="8">
    <location>
        <begin position="214"/>
        <end position="233"/>
    </location>
</feature>
<feature type="transmembrane region" description="Helical" evidence="8">
    <location>
        <begin position="240"/>
        <end position="259"/>
    </location>
</feature>
<comment type="similarity">
    <text evidence="2">Belongs to the urea transporter family.</text>
</comment>
<evidence type="ECO:0000313" key="9">
    <source>
        <dbReference type="EMBL" id="CAD84970.1"/>
    </source>
</evidence>
<dbReference type="STRING" id="228410.NE1059"/>
<evidence type="ECO:0000256" key="8">
    <source>
        <dbReference type="SAM" id="Phobius"/>
    </source>
</evidence>
<feature type="site" description="Important for channel permeability" evidence="7">
    <location>
        <position position="296"/>
    </location>
</feature>
<dbReference type="Proteomes" id="UP000001416">
    <property type="component" value="Chromosome"/>
</dbReference>
<evidence type="ECO:0000256" key="3">
    <source>
        <dbReference type="ARBA" id="ARBA00022475"/>
    </source>
</evidence>
<dbReference type="EMBL" id="AL954747">
    <property type="protein sequence ID" value="CAD84970.1"/>
    <property type="molecule type" value="Genomic_DNA"/>
</dbReference>
<feature type="transmembrane region" description="Helical" evidence="8">
    <location>
        <begin position="133"/>
        <end position="150"/>
    </location>
</feature>
<feature type="transmembrane region" description="Helical" evidence="8">
    <location>
        <begin position="290"/>
        <end position="310"/>
    </location>
</feature>
<dbReference type="InterPro" id="IPR029020">
    <property type="entry name" value="Ammonium/urea_transptr"/>
</dbReference>
<dbReference type="PANTHER" id="PTHR10464:SF4">
    <property type="entry name" value="UREA TRANSPORTER"/>
    <property type="match status" value="1"/>
</dbReference>
<evidence type="ECO:0000256" key="4">
    <source>
        <dbReference type="ARBA" id="ARBA00022692"/>
    </source>
</evidence>
<feature type="transmembrane region" description="Helical" evidence="8">
    <location>
        <begin position="265"/>
        <end position="283"/>
    </location>
</feature>
<dbReference type="GO" id="GO:0005886">
    <property type="term" value="C:plasma membrane"/>
    <property type="evidence" value="ECO:0007669"/>
    <property type="project" value="UniProtKB-SubCell"/>
</dbReference>
<evidence type="ECO:0000256" key="5">
    <source>
        <dbReference type="ARBA" id="ARBA00022989"/>
    </source>
</evidence>
<reference evidence="9 10" key="1">
    <citation type="journal article" date="2003" name="J. Bacteriol.">
        <title>Complete genome sequence of the ammonia-oxidizing bacterium and obligate chemolithoautotroph Nitrosomonas europaea.</title>
        <authorList>
            <person name="Chain P."/>
            <person name="Lamerdin J."/>
            <person name="Larimer F."/>
            <person name="Regala W."/>
            <person name="Land M."/>
            <person name="Hauser L."/>
            <person name="Hooper A."/>
            <person name="Klotz M."/>
            <person name="Norton J."/>
            <person name="Sayavedra-Soto L."/>
            <person name="Arciero D."/>
            <person name="Hommes N."/>
            <person name="Whittaker M."/>
            <person name="Arp D."/>
        </authorList>
    </citation>
    <scope>NUCLEOTIDE SEQUENCE [LARGE SCALE GENOMIC DNA]</scope>
    <source>
        <strain evidence="10">ATCC 19718 / CIP 103999 / KCTC 2705 / NBRC 14298</strain>
    </source>
</reference>
<name>Q82VL6_NITEU</name>
<keyword evidence="4 8" id="KW-0812">Transmembrane</keyword>
<dbReference type="eggNOG" id="COG4413">
    <property type="taxonomic scope" value="Bacteria"/>
</dbReference>
<dbReference type="Gene3D" id="1.10.3430.10">
    <property type="entry name" value="Ammonium transporter AmtB like domains"/>
    <property type="match status" value="1"/>
</dbReference>
<dbReference type="KEGG" id="neu:NE1059"/>
<dbReference type="PANTHER" id="PTHR10464">
    <property type="entry name" value="UREA TRANSPORTER"/>
    <property type="match status" value="1"/>
</dbReference>
<dbReference type="InterPro" id="IPR004937">
    <property type="entry name" value="Urea_transporter"/>
</dbReference>
<evidence type="ECO:0000256" key="6">
    <source>
        <dbReference type="ARBA" id="ARBA00023136"/>
    </source>
</evidence>
<sequence length="323" mass="34302">MVIIDWSLSVDRTIPKPLRIILRGVGQVFFCCNAVTGLIFLMALYIGGVTAGLAATAGVFSSTIAAHLLGFPEKDIDAGLYGFNGTLVGPCLFLFLENSPQLWLYVVLASILSTIVLAALMRILQPCDIPASTAPFILTCWMFMAAVYAFDSFSRGPLLPTAGIPVEAANISMIPVEIGYMAAAKGISEVMFADSVVVGILFLAGIAIHSLRGAAMALAGAIVGIVIPVLLGMDKSLIEMGLYAFNPVLAMMAVGWAFLKPSGRSMGLAFLAGIFTVICQAGLTGFLTPLGLPVLTFPFVLVMWVFLLAASRSKYWEYLNQGK</sequence>
<feature type="transmembrane region" description="Helical" evidence="8">
    <location>
        <begin position="20"/>
        <end position="46"/>
    </location>
</feature>
<organism evidence="9 10">
    <name type="scientific">Nitrosomonas europaea (strain ATCC 19718 / CIP 103999 / KCTC 2705 / NBRC 14298)</name>
    <dbReference type="NCBI Taxonomy" id="228410"/>
    <lineage>
        <taxon>Bacteria</taxon>
        <taxon>Pseudomonadati</taxon>
        <taxon>Pseudomonadota</taxon>
        <taxon>Betaproteobacteria</taxon>
        <taxon>Nitrosomonadales</taxon>
        <taxon>Nitrosomonadaceae</taxon>
        <taxon>Nitrosomonas</taxon>
    </lineage>
</organism>
<dbReference type="GO" id="GO:0015204">
    <property type="term" value="F:urea transmembrane transporter activity"/>
    <property type="evidence" value="ECO:0007669"/>
    <property type="project" value="InterPro"/>
</dbReference>
<evidence type="ECO:0000313" key="10">
    <source>
        <dbReference type="Proteomes" id="UP000001416"/>
    </source>
</evidence>
<dbReference type="InterPro" id="IPR017807">
    <property type="entry name" value="Urea_transporter_bac"/>
</dbReference>
<keyword evidence="3" id="KW-1003">Cell membrane</keyword>
<dbReference type="GeneID" id="87104246"/>
<dbReference type="NCBIfam" id="TIGR03441">
    <property type="entry name" value="urea_trans_yut"/>
    <property type="match status" value="1"/>
</dbReference>
<feature type="transmembrane region" description="Helical" evidence="8">
    <location>
        <begin position="102"/>
        <end position="121"/>
    </location>
</feature>
<gene>
    <name evidence="9" type="ordered locus">NE1059</name>
</gene>
<comment type="subcellular location">
    <subcellularLocation>
        <location evidence="1">Cell membrane</location>
        <topology evidence="1">Multi-pass membrane protein</topology>
    </subcellularLocation>
</comment>
<dbReference type="AlphaFoldDB" id="Q82VL6"/>
<keyword evidence="5 8" id="KW-1133">Transmembrane helix</keyword>
<accession>Q82VL6</accession>
<evidence type="ECO:0000256" key="7">
    <source>
        <dbReference type="PIRSR" id="PIRSR016502-1"/>
    </source>
</evidence>
<proteinExistence type="inferred from homology"/>
<protein>
    <submittedName>
        <fullName evidence="9">Putative urea transporter</fullName>
    </submittedName>
</protein>
<evidence type="ECO:0000256" key="1">
    <source>
        <dbReference type="ARBA" id="ARBA00004651"/>
    </source>
</evidence>
<keyword evidence="10" id="KW-1185">Reference proteome</keyword>
<feature type="transmembrane region" description="Helical" evidence="8">
    <location>
        <begin position="190"/>
        <end position="208"/>
    </location>
</feature>
<feature type="transmembrane region" description="Helical" evidence="8">
    <location>
        <begin position="52"/>
        <end position="71"/>
    </location>
</feature>
<dbReference type="HOGENOM" id="CLU_047509_0_1_4"/>
<dbReference type="PhylomeDB" id="Q82VL6"/>
<evidence type="ECO:0000256" key="2">
    <source>
        <dbReference type="ARBA" id="ARBA00005914"/>
    </source>
</evidence>
<dbReference type="Pfam" id="PF03253">
    <property type="entry name" value="UT"/>
    <property type="match status" value="1"/>
</dbReference>